<dbReference type="EC" id="2.1.1.199" evidence="7"/>
<evidence type="ECO:0000256" key="3">
    <source>
        <dbReference type="ARBA" id="ARBA00022552"/>
    </source>
</evidence>
<feature type="binding site" evidence="7">
    <location>
        <position position="80"/>
    </location>
    <ligand>
        <name>S-adenosyl-L-methionine</name>
        <dbReference type="ChEBI" id="CHEBI:59789"/>
    </ligand>
</feature>
<feature type="binding site" evidence="7">
    <location>
        <position position="53"/>
    </location>
    <ligand>
        <name>S-adenosyl-L-methionine</name>
        <dbReference type="ChEBI" id="CHEBI:59789"/>
    </ligand>
</feature>
<reference evidence="8" key="1">
    <citation type="submission" date="2015-11" db="EMBL/GenBank/DDBJ databases">
        <authorList>
            <person name="Zhang Y."/>
            <person name="Guo Z."/>
        </authorList>
    </citation>
    <scope>NUCLEOTIDE SEQUENCE</scope>
    <source>
        <strain evidence="8">BN30871</strain>
    </source>
</reference>
<dbReference type="NCBIfam" id="TIGR00006">
    <property type="entry name" value="16S rRNA (cytosine(1402)-N(4))-methyltransferase RsmH"/>
    <property type="match status" value="1"/>
</dbReference>
<feature type="binding site" evidence="7">
    <location>
        <position position="98"/>
    </location>
    <ligand>
        <name>S-adenosyl-L-methionine</name>
        <dbReference type="ChEBI" id="CHEBI:59789"/>
    </ligand>
</feature>
<dbReference type="GO" id="GO:0070475">
    <property type="term" value="P:rRNA base methylation"/>
    <property type="evidence" value="ECO:0007669"/>
    <property type="project" value="UniProtKB-UniRule"/>
</dbReference>
<dbReference type="AlphaFoldDB" id="A0A0S4XN26"/>
<dbReference type="InterPro" id="IPR029063">
    <property type="entry name" value="SAM-dependent_MTases_sf"/>
</dbReference>
<dbReference type="PIRSF" id="PIRSF004486">
    <property type="entry name" value="MraW"/>
    <property type="match status" value="1"/>
</dbReference>
<feature type="binding site" evidence="7">
    <location>
        <begin position="34"/>
        <end position="36"/>
    </location>
    <ligand>
        <name>S-adenosyl-L-methionine</name>
        <dbReference type="ChEBI" id="CHEBI:59789"/>
    </ligand>
</feature>
<accession>A0A0S4XN26</accession>
<organism evidence="8">
    <name type="scientific">Sulfurovum sp. enrichment culture clone C5</name>
    <dbReference type="NCBI Taxonomy" id="497650"/>
    <lineage>
        <taxon>Bacteria</taxon>
        <taxon>Pseudomonadati</taxon>
        <taxon>Campylobacterota</taxon>
        <taxon>Epsilonproteobacteria</taxon>
        <taxon>Campylobacterales</taxon>
        <taxon>Sulfurovaceae</taxon>
        <taxon>Sulfurovum</taxon>
        <taxon>environmental samples</taxon>
    </lineage>
</organism>
<gene>
    <name evidence="7 8" type="primary">rsmH</name>
    <name evidence="8" type="ORF">BN3087_320019</name>
</gene>
<evidence type="ECO:0000256" key="1">
    <source>
        <dbReference type="ARBA" id="ARBA00010396"/>
    </source>
</evidence>
<evidence type="ECO:0000256" key="2">
    <source>
        <dbReference type="ARBA" id="ARBA00022490"/>
    </source>
</evidence>
<dbReference type="GO" id="GO:0005737">
    <property type="term" value="C:cytoplasm"/>
    <property type="evidence" value="ECO:0007669"/>
    <property type="project" value="UniProtKB-SubCell"/>
</dbReference>
<comment type="similarity">
    <text evidence="1 7">Belongs to the methyltransferase superfamily. RsmH family.</text>
</comment>
<dbReference type="Gene3D" id="1.10.150.170">
    <property type="entry name" value="Putative methyltransferase TM0872, insert domain"/>
    <property type="match status" value="1"/>
</dbReference>
<dbReference type="GO" id="GO:0071424">
    <property type="term" value="F:rRNA (cytosine-N4-)-methyltransferase activity"/>
    <property type="evidence" value="ECO:0007669"/>
    <property type="project" value="UniProtKB-UniRule"/>
</dbReference>
<keyword evidence="6 7" id="KW-0949">S-adenosyl-L-methionine</keyword>
<dbReference type="Gene3D" id="3.40.50.150">
    <property type="entry name" value="Vaccinia Virus protein VP39"/>
    <property type="match status" value="1"/>
</dbReference>
<dbReference type="Pfam" id="PF01795">
    <property type="entry name" value="Methyltransf_5"/>
    <property type="match status" value="1"/>
</dbReference>
<dbReference type="InterPro" id="IPR002903">
    <property type="entry name" value="RsmH"/>
</dbReference>
<comment type="catalytic activity">
    <reaction evidence="7">
        <text>cytidine(1402) in 16S rRNA + S-adenosyl-L-methionine = N(4)-methylcytidine(1402) in 16S rRNA + S-adenosyl-L-homocysteine + H(+)</text>
        <dbReference type="Rhea" id="RHEA:42928"/>
        <dbReference type="Rhea" id="RHEA-COMP:10286"/>
        <dbReference type="Rhea" id="RHEA-COMP:10287"/>
        <dbReference type="ChEBI" id="CHEBI:15378"/>
        <dbReference type="ChEBI" id="CHEBI:57856"/>
        <dbReference type="ChEBI" id="CHEBI:59789"/>
        <dbReference type="ChEBI" id="CHEBI:74506"/>
        <dbReference type="ChEBI" id="CHEBI:82748"/>
        <dbReference type="EC" id="2.1.1.199"/>
    </reaction>
</comment>
<dbReference type="SUPFAM" id="SSF53335">
    <property type="entry name" value="S-adenosyl-L-methionine-dependent methyltransferases"/>
    <property type="match status" value="1"/>
</dbReference>
<proteinExistence type="inferred from homology"/>
<name>A0A0S4XN26_9BACT</name>
<evidence type="ECO:0000256" key="6">
    <source>
        <dbReference type="ARBA" id="ARBA00022691"/>
    </source>
</evidence>
<keyword evidence="4 7" id="KW-0489">Methyltransferase</keyword>
<evidence type="ECO:0000256" key="7">
    <source>
        <dbReference type="HAMAP-Rule" id="MF_01007"/>
    </source>
</evidence>
<sequence length="307" mass="35016">MNKSPHLPVLLNEVVESFKNIKSGYFVDCTLGYAGHSSEILKKFAQIKHIGIDRDIEAINFSKEKLQDYKDRSTIYKGTFAEVFPNLKEEPIVGVLADFGVSSLQLDKLERGFSFNSQVLDMRMDKDESFSAYDVVNGYSAEKLEYIFKNYGEIREHRELTNAIVEQRSIKPISSALELSKIISTVIPKYGKINSSTLAFQAIRIEVNGELSQIENLLDAIEERHFAGEIVSFITFHSLEDRLIKNRFTKWSKNCICDEMAIRCTCGNNHSMGKPLNKKPITATLEELKYNPRSRSAKLRSFCFKDV</sequence>
<comment type="subcellular location">
    <subcellularLocation>
        <location evidence="7">Cytoplasm</location>
    </subcellularLocation>
</comment>
<dbReference type="SUPFAM" id="SSF81799">
    <property type="entry name" value="Putative methyltransferase TM0872, insert domain"/>
    <property type="match status" value="1"/>
</dbReference>
<evidence type="ECO:0000256" key="5">
    <source>
        <dbReference type="ARBA" id="ARBA00022679"/>
    </source>
</evidence>
<dbReference type="HAMAP" id="MF_01007">
    <property type="entry name" value="16SrRNA_methyltr_H"/>
    <property type="match status" value="1"/>
</dbReference>
<keyword evidence="3 7" id="KW-0698">rRNA processing</keyword>
<evidence type="ECO:0000313" key="8">
    <source>
        <dbReference type="EMBL" id="CUV65384.1"/>
    </source>
</evidence>
<dbReference type="PANTHER" id="PTHR11265">
    <property type="entry name" value="S-ADENOSYL-METHYLTRANSFERASE MRAW"/>
    <property type="match status" value="1"/>
</dbReference>
<dbReference type="EMBL" id="FAXN01000032">
    <property type="protein sequence ID" value="CUV65384.1"/>
    <property type="molecule type" value="Genomic_DNA"/>
</dbReference>
<dbReference type="PANTHER" id="PTHR11265:SF0">
    <property type="entry name" value="12S RRNA N4-METHYLCYTIDINE METHYLTRANSFERASE"/>
    <property type="match status" value="1"/>
</dbReference>
<protein>
    <recommendedName>
        <fullName evidence="7">Ribosomal RNA small subunit methyltransferase H</fullName>
        <ecNumber evidence="7">2.1.1.199</ecNumber>
    </recommendedName>
    <alternativeName>
        <fullName evidence="7">16S rRNA m(4)C1402 methyltransferase</fullName>
    </alternativeName>
    <alternativeName>
        <fullName evidence="7">rRNA (cytosine-N(4)-)-methyltransferase RsmH</fullName>
    </alternativeName>
</protein>
<feature type="binding site" evidence="7">
    <location>
        <position position="105"/>
    </location>
    <ligand>
        <name>S-adenosyl-L-methionine</name>
        <dbReference type="ChEBI" id="CHEBI:59789"/>
    </ligand>
</feature>
<keyword evidence="2 7" id="KW-0963">Cytoplasm</keyword>
<dbReference type="InterPro" id="IPR023397">
    <property type="entry name" value="SAM-dep_MeTrfase_MraW_recog"/>
</dbReference>
<evidence type="ECO:0000256" key="4">
    <source>
        <dbReference type="ARBA" id="ARBA00022603"/>
    </source>
</evidence>
<keyword evidence="5 7" id="KW-0808">Transferase</keyword>
<comment type="function">
    <text evidence="7">Specifically methylates the N4 position of cytidine in position 1402 (C1402) of 16S rRNA.</text>
</comment>